<evidence type="ECO:0000313" key="1">
    <source>
        <dbReference type="EMBL" id="KAK7043353.1"/>
    </source>
</evidence>
<dbReference type="Proteomes" id="UP001362999">
    <property type="component" value="Unassembled WGS sequence"/>
</dbReference>
<keyword evidence="2" id="KW-1185">Reference proteome</keyword>
<dbReference type="AlphaFoldDB" id="A0AAW0CWN3"/>
<accession>A0AAW0CWN3</accession>
<gene>
    <name evidence="1" type="ORF">R3P38DRAFT_3177646</name>
</gene>
<organism evidence="1 2">
    <name type="scientific">Favolaschia claudopus</name>
    <dbReference type="NCBI Taxonomy" id="2862362"/>
    <lineage>
        <taxon>Eukaryota</taxon>
        <taxon>Fungi</taxon>
        <taxon>Dikarya</taxon>
        <taxon>Basidiomycota</taxon>
        <taxon>Agaricomycotina</taxon>
        <taxon>Agaricomycetes</taxon>
        <taxon>Agaricomycetidae</taxon>
        <taxon>Agaricales</taxon>
        <taxon>Marasmiineae</taxon>
        <taxon>Mycenaceae</taxon>
        <taxon>Favolaschia</taxon>
    </lineage>
</organism>
<dbReference type="EMBL" id="JAWWNJ010000012">
    <property type="protein sequence ID" value="KAK7043353.1"/>
    <property type="molecule type" value="Genomic_DNA"/>
</dbReference>
<sequence>MPSSSSTSTSPLLARYFGGWDSTLWIDGGKPQRPRTVVPTLLYNVDYIKTWKSSKRARYMTLKSRAVETKREPLLIESCYSWRRRPFVKMDLSALLLIRRLPCEYERLEEHARILRATVCIPSLHRASECHTRCDSHLRGLNNDARLSVLVKPLLLSHLARCPLFTAVAFDASSALTDEPRTRLRFGIWLDSRVICRRSSNSIQIPAMHWAVLLPRKAKRWTDRSTTSDCGLGFWIDGRCRFTLSRGIKSASCDMLTPIHLLRREHAFANLDAYYCLSTPRISYPSIFPTSSAYLIDLGIPPPFLTMTSTYRDRSLSSPPLISPFPFLRLLAAYLRPSNTFLP</sequence>
<proteinExistence type="predicted"/>
<evidence type="ECO:0008006" key="3">
    <source>
        <dbReference type="Google" id="ProtNLM"/>
    </source>
</evidence>
<protein>
    <recommendedName>
        <fullName evidence="3">Maturase K</fullName>
    </recommendedName>
</protein>
<name>A0AAW0CWN3_9AGAR</name>
<evidence type="ECO:0000313" key="2">
    <source>
        <dbReference type="Proteomes" id="UP001362999"/>
    </source>
</evidence>
<comment type="caution">
    <text evidence="1">The sequence shown here is derived from an EMBL/GenBank/DDBJ whole genome shotgun (WGS) entry which is preliminary data.</text>
</comment>
<reference evidence="1 2" key="1">
    <citation type="journal article" date="2024" name="J Genomics">
        <title>Draft genome sequencing and assembly of Favolaschia claudopus CIRM-BRFM 2984 isolated from oak limbs.</title>
        <authorList>
            <person name="Navarro D."/>
            <person name="Drula E."/>
            <person name="Chaduli D."/>
            <person name="Cazenave R."/>
            <person name="Ahrendt S."/>
            <person name="Wang J."/>
            <person name="Lipzen A."/>
            <person name="Daum C."/>
            <person name="Barry K."/>
            <person name="Grigoriev I.V."/>
            <person name="Favel A."/>
            <person name="Rosso M.N."/>
            <person name="Martin F."/>
        </authorList>
    </citation>
    <scope>NUCLEOTIDE SEQUENCE [LARGE SCALE GENOMIC DNA]</scope>
    <source>
        <strain evidence="1 2">CIRM-BRFM 2984</strain>
    </source>
</reference>